<name>A0A6I7TLY5_9BACI</name>
<dbReference type="AlphaFoldDB" id="A0A6I7TLY5"/>
<dbReference type="EMBL" id="NILF01000042">
    <property type="protein sequence ID" value="TWL37871.1"/>
    <property type="molecule type" value="Genomic_DNA"/>
</dbReference>
<feature type="region of interest" description="Disordered" evidence="1">
    <location>
        <begin position="257"/>
        <end position="282"/>
    </location>
</feature>
<dbReference type="Proteomes" id="UP000429980">
    <property type="component" value="Unassembled WGS sequence"/>
</dbReference>
<organism evidence="3 5">
    <name type="scientific">Bacillus paralicheniformis</name>
    <dbReference type="NCBI Taxonomy" id="1648923"/>
    <lineage>
        <taxon>Bacteria</taxon>
        <taxon>Bacillati</taxon>
        <taxon>Bacillota</taxon>
        <taxon>Bacilli</taxon>
        <taxon>Bacillales</taxon>
        <taxon>Bacillaceae</taxon>
        <taxon>Bacillus</taxon>
    </lineage>
</organism>
<accession>A0A6I7TLY5</accession>
<dbReference type="RefSeq" id="WP_020451016.1">
    <property type="nucleotide sequence ID" value="NZ_AP023088.1"/>
</dbReference>
<feature type="compositionally biased region" description="Basic and acidic residues" evidence="1">
    <location>
        <begin position="264"/>
        <end position="275"/>
    </location>
</feature>
<evidence type="ECO:0000259" key="2">
    <source>
        <dbReference type="Pfam" id="PF14550"/>
    </source>
</evidence>
<evidence type="ECO:0000256" key="1">
    <source>
        <dbReference type="SAM" id="MobiDB-lite"/>
    </source>
</evidence>
<evidence type="ECO:0000313" key="5">
    <source>
        <dbReference type="Proteomes" id="UP000185604"/>
    </source>
</evidence>
<dbReference type="Proteomes" id="UP000185604">
    <property type="component" value="Unassembled WGS sequence"/>
</dbReference>
<proteinExistence type="predicted"/>
<feature type="domain" description="Phage-like element PBSX protein XkdF" evidence="2">
    <location>
        <begin position="39"/>
        <end position="156"/>
    </location>
</feature>
<dbReference type="EMBL" id="LKPO01000003">
    <property type="protein sequence ID" value="OLF98005.1"/>
    <property type="molecule type" value="Genomic_DNA"/>
</dbReference>
<comment type="caution">
    <text evidence="3">The sequence shown here is derived from an EMBL/GenBank/DDBJ whole genome shotgun (WGS) entry which is preliminary data.</text>
</comment>
<keyword evidence="6" id="KW-1185">Reference proteome</keyword>
<protein>
    <recommendedName>
        <fullName evidence="2">Phage-like element PBSX protein XkdF domain-containing protein</fullName>
    </recommendedName>
</protein>
<evidence type="ECO:0000313" key="4">
    <source>
        <dbReference type="EMBL" id="TWL37871.1"/>
    </source>
</evidence>
<dbReference type="InterPro" id="IPR027924">
    <property type="entry name" value="XkdF"/>
</dbReference>
<gene>
    <name evidence="3" type="ORF">B4121_0632</name>
    <name evidence="4" type="ORF">CHCC15381_2478</name>
</gene>
<dbReference type="GeneID" id="56671092"/>
<reference evidence="4 6" key="2">
    <citation type="submission" date="2019-06" db="EMBL/GenBank/DDBJ databases">
        <title>Genome sequence analysis of &gt;100 Bacillus licheniformis strains suggests intrinsic resistance to this species.</title>
        <authorList>
            <person name="Wels M."/>
            <person name="Siezen R.J."/>
            <person name="Johansen E."/>
            <person name="Stuer-Lauridsen B."/>
            <person name="Bjerre K."/>
            <person name="Nielsen B.K.K."/>
        </authorList>
    </citation>
    <scope>NUCLEOTIDE SEQUENCE [LARGE SCALE GENOMIC DNA]</scope>
    <source>
        <strain evidence="4 6">BAC-15381</strain>
    </source>
</reference>
<reference evidence="3 5" key="1">
    <citation type="journal article" date="2016" name="Front. Microbiol.">
        <title>High-Level Heat Resistance of Spores of Bacillus amyloliquefaciens and Bacillus licheniformis Results from the Presence of a spoVA Operon in a Tn1546 Transposon.</title>
        <authorList>
            <person name="Berendsen E.M."/>
            <person name="Koning R.A."/>
            <person name="Boekhorst J."/>
            <person name="de Jong A."/>
            <person name="Kuipers O.P."/>
            <person name="Wells-Bennik M.H."/>
        </authorList>
    </citation>
    <scope>NUCLEOTIDE SEQUENCE [LARGE SCALE GENOMIC DNA]</scope>
    <source>
        <strain evidence="3 5">B4121</strain>
    </source>
</reference>
<sequence length="282" mass="31349">MPRELKNAKINFVSYVDKAANKKKFFMTKSSESPTFEKEVKLIAKAEDEKKLVYGVVYEPDIQDAHGDFMSADEIQKAAHGFLKNARKIDKDHNFQGGVGEVVESYVAPADFEVNGETIVKGSWVLVTKAGDEIWEQIKKGSITGYSMAGTAETVEHPPRAGSKTDETGSFFQLFKQFFAGDKQKTGEEEKKMKRSEVQGTIEAVLAPLLKRLDDLEGDKAADEKEQQTDQDAHVKEIVEDMLAPLIARIEALEKMRGASKQAAAEKEGEEEVKKSIWSGLL</sequence>
<evidence type="ECO:0000313" key="3">
    <source>
        <dbReference type="EMBL" id="OLF98005.1"/>
    </source>
</evidence>
<evidence type="ECO:0000313" key="6">
    <source>
        <dbReference type="Proteomes" id="UP000429980"/>
    </source>
</evidence>
<dbReference type="Pfam" id="PF14550">
    <property type="entry name" value="Peptidase_S78_2"/>
    <property type="match status" value="1"/>
</dbReference>